<feature type="domain" description="BZIP" evidence="8">
    <location>
        <begin position="241"/>
        <end position="304"/>
    </location>
</feature>
<reference evidence="10" key="1">
    <citation type="submission" date="2011-05" db="EMBL/GenBank/DDBJ databases">
        <authorList>
            <person name="Richards S.R."/>
            <person name="Qu J."/>
            <person name="Jiang H."/>
            <person name="Jhangiani S.N."/>
            <person name="Agravi P."/>
            <person name="Goodspeed R."/>
            <person name="Gross S."/>
            <person name="Mandapat C."/>
            <person name="Jackson L."/>
            <person name="Mathew T."/>
            <person name="Pu L."/>
            <person name="Thornton R."/>
            <person name="Saada N."/>
            <person name="Wilczek-Boney K.B."/>
            <person name="Lee S."/>
            <person name="Kovar C."/>
            <person name="Wu Y."/>
            <person name="Scherer S.E."/>
            <person name="Worley K.C."/>
            <person name="Muzny D.M."/>
            <person name="Gibbs R."/>
        </authorList>
    </citation>
    <scope>NUCLEOTIDE SEQUENCE</scope>
    <source>
        <strain evidence="10">Brora</strain>
    </source>
</reference>
<dbReference type="Proteomes" id="UP000014500">
    <property type="component" value="Unassembled WGS sequence"/>
</dbReference>
<evidence type="ECO:0000256" key="5">
    <source>
        <dbReference type="ARBA" id="ARBA00023163"/>
    </source>
</evidence>
<feature type="region of interest" description="Disordered" evidence="7">
    <location>
        <begin position="200"/>
        <end position="234"/>
    </location>
</feature>
<dbReference type="EMBL" id="JH431244">
    <property type="status" value="NOT_ANNOTATED_CDS"/>
    <property type="molecule type" value="Genomic_DNA"/>
</dbReference>
<keyword evidence="4" id="KW-0238">DNA-binding</keyword>
<protein>
    <recommendedName>
        <fullName evidence="8">BZIP domain-containing protein</fullName>
    </recommendedName>
</protein>
<name>T1IP37_STRMM</name>
<feature type="compositionally biased region" description="Pro residues" evidence="7">
    <location>
        <begin position="118"/>
        <end position="140"/>
    </location>
</feature>
<dbReference type="Pfam" id="PF07716">
    <property type="entry name" value="bZIP_2"/>
    <property type="match status" value="1"/>
</dbReference>
<dbReference type="PANTHER" id="PTHR11988">
    <property type="entry name" value="THYROTROPH EMBRYONIC FACTOR RELATED"/>
    <property type="match status" value="1"/>
</dbReference>
<dbReference type="InterPro" id="IPR040223">
    <property type="entry name" value="PAR_bZIP"/>
</dbReference>
<feature type="compositionally biased region" description="Basic and acidic residues" evidence="7">
    <location>
        <begin position="209"/>
        <end position="222"/>
    </location>
</feature>
<evidence type="ECO:0000256" key="7">
    <source>
        <dbReference type="SAM" id="MobiDB-lite"/>
    </source>
</evidence>
<dbReference type="eggNOG" id="KOG3119">
    <property type="taxonomic scope" value="Eukaryota"/>
</dbReference>
<dbReference type="EnsemblMetazoa" id="SMAR002779-RA">
    <property type="protein sequence ID" value="SMAR002779-PA"/>
    <property type="gene ID" value="SMAR002779"/>
</dbReference>
<evidence type="ECO:0000256" key="6">
    <source>
        <dbReference type="ARBA" id="ARBA00023242"/>
    </source>
</evidence>
<dbReference type="GO" id="GO:0000978">
    <property type="term" value="F:RNA polymerase II cis-regulatory region sequence-specific DNA binding"/>
    <property type="evidence" value="ECO:0007669"/>
    <property type="project" value="TreeGrafter"/>
</dbReference>
<evidence type="ECO:0000259" key="8">
    <source>
        <dbReference type="PROSITE" id="PS50217"/>
    </source>
</evidence>
<dbReference type="Gene3D" id="1.20.5.170">
    <property type="match status" value="1"/>
</dbReference>
<comment type="subcellular location">
    <subcellularLocation>
        <location evidence="1">Nucleus</location>
    </subcellularLocation>
</comment>
<dbReference type="PANTHER" id="PTHR11988:SF27">
    <property type="entry name" value="GH27708P"/>
    <property type="match status" value="1"/>
</dbReference>
<feature type="compositionally biased region" description="Basic and acidic residues" evidence="7">
    <location>
        <begin position="20"/>
        <end position="30"/>
    </location>
</feature>
<dbReference type="AlphaFoldDB" id="T1IP37"/>
<feature type="region of interest" description="Disordered" evidence="7">
    <location>
        <begin position="78"/>
        <end position="166"/>
    </location>
</feature>
<dbReference type="PhylomeDB" id="T1IP37"/>
<reference evidence="9" key="2">
    <citation type="submission" date="2015-02" db="UniProtKB">
        <authorList>
            <consortium name="EnsemblMetazoa"/>
        </authorList>
    </citation>
    <scope>IDENTIFICATION</scope>
</reference>
<sequence>MRKENGELEAEESGKGMSQRIRDGDKKDNNWDESFDSTSGYLNPIWDKSISSYQEEFKMEYVDLDEFFTENGMSIPTSDLAAMKASPGPGPGPGPQQLHHHHHHHQATQSQSASAPPAEKPPAQPSVHSPPMPPSLPSPPTQQSLPPFDKPVEIKSEPVSDSDMLYGKLPCENDHHSYRTENDCKVLKVELKFSPADLALANSPGEESFDPKSHTFSEEELKPQPMVKKSRKQFVPDDMKDDRYWARRRKNNLAAKRSRDARRVKENQIALRASFLEKENFTLKKEVDVLRKENSILKIKLSKMEEC</sequence>
<evidence type="ECO:0000256" key="4">
    <source>
        <dbReference type="ARBA" id="ARBA00023125"/>
    </source>
</evidence>
<keyword evidence="3" id="KW-0805">Transcription regulation</keyword>
<keyword evidence="5" id="KW-0804">Transcription</keyword>
<dbReference type="SUPFAM" id="SSF57959">
    <property type="entry name" value="Leucine zipper domain"/>
    <property type="match status" value="1"/>
</dbReference>
<evidence type="ECO:0000256" key="2">
    <source>
        <dbReference type="ARBA" id="ARBA00009208"/>
    </source>
</evidence>
<dbReference type="HOGENOM" id="CLU_051922_2_0_1"/>
<evidence type="ECO:0000313" key="10">
    <source>
        <dbReference type="Proteomes" id="UP000014500"/>
    </source>
</evidence>
<proteinExistence type="inferred from homology"/>
<dbReference type="InterPro" id="IPR004827">
    <property type="entry name" value="bZIP"/>
</dbReference>
<comment type="similarity">
    <text evidence="2">Belongs to the bZIP family. PAR subfamily.</text>
</comment>
<feature type="region of interest" description="Disordered" evidence="7">
    <location>
        <begin position="1"/>
        <end position="46"/>
    </location>
</feature>
<dbReference type="InterPro" id="IPR046347">
    <property type="entry name" value="bZIP_sf"/>
</dbReference>
<dbReference type="SMART" id="SM00338">
    <property type="entry name" value="BRLZ"/>
    <property type="match status" value="1"/>
</dbReference>
<dbReference type="CDD" id="cd14695">
    <property type="entry name" value="bZIP_HLF"/>
    <property type="match status" value="1"/>
</dbReference>
<dbReference type="GO" id="GO:0000981">
    <property type="term" value="F:DNA-binding transcription factor activity, RNA polymerase II-specific"/>
    <property type="evidence" value="ECO:0007669"/>
    <property type="project" value="TreeGrafter"/>
</dbReference>
<organism evidence="9 10">
    <name type="scientific">Strigamia maritima</name>
    <name type="common">European centipede</name>
    <name type="synonym">Geophilus maritimus</name>
    <dbReference type="NCBI Taxonomy" id="126957"/>
    <lineage>
        <taxon>Eukaryota</taxon>
        <taxon>Metazoa</taxon>
        <taxon>Ecdysozoa</taxon>
        <taxon>Arthropoda</taxon>
        <taxon>Myriapoda</taxon>
        <taxon>Chilopoda</taxon>
        <taxon>Pleurostigmophora</taxon>
        <taxon>Geophilomorpha</taxon>
        <taxon>Linotaeniidae</taxon>
        <taxon>Strigamia</taxon>
    </lineage>
</organism>
<evidence type="ECO:0000313" key="9">
    <source>
        <dbReference type="EnsemblMetazoa" id="SMAR002779-PA"/>
    </source>
</evidence>
<dbReference type="FunFam" id="1.20.5.170:FF:000007">
    <property type="entry name" value="hepatic leukemia factor isoform X2"/>
    <property type="match status" value="1"/>
</dbReference>
<evidence type="ECO:0000256" key="3">
    <source>
        <dbReference type="ARBA" id="ARBA00023015"/>
    </source>
</evidence>
<feature type="compositionally biased region" description="Low complexity" evidence="7">
    <location>
        <begin position="107"/>
        <end position="117"/>
    </location>
</feature>
<accession>T1IP37</accession>
<keyword evidence="10" id="KW-1185">Reference proteome</keyword>
<evidence type="ECO:0000256" key="1">
    <source>
        <dbReference type="ARBA" id="ARBA00004123"/>
    </source>
</evidence>
<dbReference type="PROSITE" id="PS50217">
    <property type="entry name" value="BZIP"/>
    <property type="match status" value="1"/>
</dbReference>
<dbReference type="OMA" id="HQAHHIP"/>
<keyword evidence="6" id="KW-0539">Nucleus</keyword>
<dbReference type="STRING" id="126957.T1IP37"/>
<dbReference type="GO" id="GO:0005634">
    <property type="term" value="C:nucleus"/>
    <property type="evidence" value="ECO:0007669"/>
    <property type="project" value="UniProtKB-SubCell"/>
</dbReference>